<dbReference type="PANTHER" id="PTHR47327">
    <property type="entry name" value="FI18240P1-RELATED"/>
    <property type="match status" value="1"/>
</dbReference>
<evidence type="ECO:0000313" key="3">
    <source>
        <dbReference type="EMBL" id="KAL1132616.1"/>
    </source>
</evidence>
<feature type="domain" description="Apple" evidence="2">
    <location>
        <begin position="308"/>
        <end position="394"/>
    </location>
</feature>
<feature type="compositionally biased region" description="Basic and acidic residues" evidence="1">
    <location>
        <begin position="244"/>
        <end position="261"/>
    </location>
</feature>
<feature type="compositionally biased region" description="Pro residues" evidence="1">
    <location>
        <begin position="596"/>
        <end position="606"/>
    </location>
</feature>
<evidence type="ECO:0000313" key="4">
    <source>
        <dbReference type="Proteomes" id="UP001558652"/>
    </source>
</evidence>
<dbReference type="InterPro" id="IPR003609">
    <property type="entry name" value="Pan_app"/>
</dbReference>
<proteinExistence type="predicted"/>
<protein>
    <recommendedName>
        <fullName evidence="2">Apple domain-containing protein</fullName>
    </recommendedName>
</protein>
<sequence>MAFKRMFYENKMQETTEIGFRGVENIPTFRFPRWKHLQGISAPNSRSNTEQQIFIAYNYHTCYKRLCGTMSIAGKGLLLIGVLLATFPKRMATEASIVIAEDFPACFRRLVTGRSLVERYIRKTIFCDSLRSCEEACSQEQQFNCEGFNFRFDRLGYESKCELTSVPTTLLDVTSDFNSDRNVDFFEKDRDAPRSCFNPYSSYRPWNRYGGGGPPQHTNPWDPGLEPPPPYPEDVYRPRPHRPQNQDDYYRPRPQHPGDKIYAHEYDHSNHISPQWSDKRYDGPGVHPPTRYPSYPAGGGGWPSPDECFVRTKSGFRLDKAVVIVSLTTRSLYDCEQECSNERKFSCNIFSFRYSLSPSVPGDNCHLGERVYRSLDPYTDIIPDRDYDIYERNPYRRDGCQPKKHWGSECFERVRSGLKLDDTMIKFALKASSLSECELACIRIPYFTCRAFSYRYGPPVIGRDSDNCLLTDWTISEMDPRKHLVTEPECELYNRGSYGHGCEINRYHDPGGSYGRPQPPVHKSPYHPPHHHSQYDNDIRSTYLPPERLPNDYNQRHHYQANRPHVDYSPPYKPLLPSGDYHSQGKIDKHKGAGNYPPPPRPPPPGLDRLPGGYFKDDDKVSFAGTFPPDRHTGPPIRPDNFFPKDDWRHHGGSGGYHGDRGGYYQDDRRYHGGSGGYRGGSGYGPPTGSGYGIGRPEYRTRPNDQLCYIRYSTPARLLPSAIRTSLRVPSEQECKAECTRIREKTMFRCATISYRGNHCELSDIEQRDLRPSYDYLPDKEDYWMFTWDFGTPRCYSPPMPGKWQTQESINHDFFGNQYEDDRGLDSLWSRFTVNGQPCRTGTFCRQNPDVGVWTCPVDNGDWDYCCRSGHHCGYTDGFPYPWCYVGSAAKDQWRPCSDSYYPYTHSGRKLHWPVAYLHTEGPPNITIPHHPSIVDTFLDALLKNVDKNGLLSSPAKDSISNITVVDLGVEPRKDGDSSPLGTAMKKLWTWGQSKYNNTGKITTETPDQKS</sequence>
<keyword evidence="4" id="KW-1185">Reference proteome</keyword>
<dbReference type="AlphaFoldDB" id="A0ABD0YMX8"/>
<comment type="caution">
    <text evidence="3">The sequence shown here is derived from an EMBL/GenBank/DDBJ whole genome shotgun (WGS) entry which is preliminary data.</text>
</comment>
<accession>A0ABD0YMX8</accession>
<evidence type="ECO:0000256" key="1">
    <source>
        <dbReference type="SAM" id="MobiDB-lite"/>
    </source>
</evidence>
<feature type="region of interest" description="Disordered" evidence="1">
    <location>
        <begin position="509"/>
        <end position="638"/>
    </location>
</feature>
<reference evidence="3 4" key="1">
    <citation type="submission" date="2024-07" db="EMBL/GenBank/DDBJ databases">
        <title>Chromosome-level genome assembly of the water stick insect Ranatra chinensis (Heteroptera: Nepidae).</title>
        <authorList>
            <person name="Liu X."/>
        </authorList>
    </citation>
    <scope>NUCLEOTIDE SEQUENCE [LARGE SCALE GENOMIC DNA]</scope>
    <source>
        <strain evidence="3">Cailab_2021Rc</strain>
        <tissue evidence="3">Muscle</tissue>
    </source>
</reference>
<dbReference type="PANTHER" id="PTHR47327:SF13">
    <property type="entry name" value="APPLE DOMAIN-CONTAINING PROTEIN"/>
    <property type="match status" value="1"/>
</dbReference>
<feature type="region of interest" description="Disordered" evidence="1">
    <location>
        <begin position="208"/>
        <end position="261"/>
    </location>
</feature>
<feature type="domain" description="Apple" evidence="2">
    <location>
        <begin position="106"/>
        <end position="190"/>
    </location>
</feature>
<dbReference type="Gene3D" id="3.50.4.10">
    <property type="entry name" value="Hepatocyte Growth Factor"/>
    <property type="match status" value="3"/>
</dbReference>
<dbReference type="Proteomes" id="UP001558652">
    <property type="component" value="Unassembled WGS sequence"/>
</dbReference>
<dbReference type="SMART" id="SM00473">
    <property type="entry name" value="PAN_AP"/>
    <property type="match status" value="4"/>
</dbReference>
<name>A0ABD0YMX8_9HEMI</name>
<dbReference type="InterPro" id="IPR052774">
    <property type="entry name" value="Celegans_DevNeuronal_Protein"/>
</dbReference>
<evidence type="ECO:0000259" key="2">
    <source>
        <dbReference type="PROSITE" id="PS50948"/>
    </source>
</evidence>
<feature type="domain" description="Apple" evidence="2">
    <location>
        <begin position="410"/>
        <end position="497"/>
    </location>
</feature>
<organism evidence="3 4">
    <name type="scientific">Ranatra chinensis</name>
    <dbReference type="NCBI Taxonomy" id="642074"/>
    <lineage>
        <taxon>Eukaryota</taxon>
        <taxon>Metazoa</taxon>
        <taxon>Ecdysozoa</taxon>
        <taxon>Arthropoda</taxon>
        <taxon>Hexapoda</taxon>
        <taxon>Insecta</taxon>
        <taxon>Pterygota</taxon>
        <taxon>Neoptera</taxon>
        <taxon>Paraneoptera</taxon>
        <taxon>Hemiptera</taxon>
        <taxon>Heteroptera</taxon>
        <taxon>Panheteroptera</taxon>
        <taxon>Nepomorpha</taxon>
        <taxon>Nepidae</taxon>
        <taxon>Ranatrinae</taxon>
        <taxon>Ranatra</taxon>
    </lineage>
</organism>
<dbReference type="SUPFAM" id="SSF57414">
    <property type="entry name" value="Hairpin loop containing domain-like"/>
    <property type="match status" value="3"/>
</dbReference>
<dbReference type="PROSITE" id="PS50948">
    <property type="entry name" value="PAN"/>
    <property type="match status" value="3"/>
</dbReference>
<dbReference type="Pfam" id="PF00024">
    <property type="entry name" value="PAN_1"/>
    <property type="match status" value="3"/>
</dbReference>
<gene>
    <name evidence="3" type="ORF">AAG570_010568</name>
</gene>
<dbReference type="EMBL" id="JBFDAA010000005">
    <property type="protein sequence ID" value="KAL1132616.1"/>
    <property type="molecule type" value="Genomic_DNA"/>
</dbReference>
<dbReference type="CDD" id="cd01099">
    <property type="entry name" value="PAN_AP_HGF"/>
    <property type="match status" value="3"/>
</dbReference>